<dbReference type="AlphaFoldDB" id="C0EFJ2"/>
<dbReference type="EMBL" id="ACEC01000091">
    <property type="protein sequence ID" value="EEG29801.1"/>
    <property type="molecule type" value="Genomic_DNA"/>
</dbReference>
<keyword evidence="2" id="KW-1185">Reference proteome</keyword>
<organism evidence="1 2">
    <name type="scientific">[Clostridium] methylpentosum DSM 5476</name>
    <dbReference type="NCBI Taxonomy" id="537013"/>
    <lineage>
        <taxon>Bacteria</taxon>
        <taxon>Bacillati</taxon>
        <taxon>Bacillota</taxon>
        <taxon>Clostridia</taxon>
        <taxon>Eubacteriales</taxon>
        <taxon>Oscillospiraceae</taxon>
        <taxon>Oscillospiraceae incertae sedis</taxon>
    </lineage>
</organism>
<sequence length="40" mass="4405">MIDCLIREIVIQWGFSLEGRTALTTAAGSVAVFQHTGKKR</sequence>
<dbReference type="Proteomes" id="UP000003340">
    <property type="component" value="Unassembled WGS sequence"/>
</dbReference>
<name>C0EFJ2_9FIRM</name>
<proteinExistence type="predicted"/>
<comment type="caution">
    <text evidence="1">The sequence shown here is derived from an EMBL/GenBank/DDBJ whole genome shotgun (WGS) entry which is preliminary data.</text>
</comment>
<protein>
    <submittedName>
        <fullName evidence="1">Uncharacterized protein</fullName>
    </submittedName>
</protein>
<accession>C0EFJ2</accession>
<gene>
    <name evidence="1" type="ORF">CLOSTMETH_02634</name>
</gene>
<dbReference type="HOGENOM" id="CLU_3287489_0_0_9"/>
<evidence type="ECO:0000313" key="2">
    <source>
        <dbReference type="Proteomes" id="UP000003340"/>
    </source>
</evidence>
<reference evidence="1 2" key="1">
    <citation type="submission" date="2009-01" db="EMBL/GenBank/DDBJ databases">
        <authorList>
            <person name="Fulton L."/>
            <person name="Clifton S."/>
            <person name="Fulton B."/>
            <person name="Xu J."/>
            <person name="Minx P."/>
            <person name="Pepin K.H."/>
            <person name="Johnson M."/>
            <person name="Bhonagiri V."/>
            <person name="Nash W.E."/>
            <person name="Mardis E.R."/>
            <person name="Wilson R.K."/>
        </authorList>
    </citation>
    <scope>NUCLEOTIDE SEQUENCE [LARGE SCALE GENOMIC DNA]</scope>
    <source>
        <strain evidence="1 2">DSM 5476</strain>
    </source>
</reference>
<evidence type="ECO:0000313" key="1">
    <source>
        <dbReference type="EMBL" id="EEG29801.1"/>
    </source>
</evidence>
<reference evidence="1 2" key="2">
    <citation type="submission" date="2009-02" db="EMBL/GenBank/DDBJ databases">
        <title>Draft genome sequence of Clostridium methylpentosum (DSM 5476).</title>
        <authorList>
            <person name="Sudarsanam P."/>
            <person name="Ley R."/>
            <person name="Guruge J."/>
            <person name="Turnbaugh P.J."/>
            <person name="Mahowald M."/>
            <person name="Liep D."/>
            <person name="Gordon J."/>
        </authorList>
    </citation>
    <scope>NUCLEOTIDE SEQUENCE [LARGE SCALE GENOMIC DNA]</scope>
    <source>
        <strain evidence="1 2">DSM 5476</strain>
    </source>
</reference>